<protein>
    <submittedName>
        <fullName evidence="1">Uncharacterized protein</fullName>
    </submittedName>
</protein>
<organism evidence="1">
    <name type="scientific">marine sediment metagenome</name>
    <dbReference type="NCBI Taxonomy" id="412755"/>
    <lineage>
        <taxon>unclassified sequences</taxon>
        <taxon>metagenomes</taxon>
        <taxon>ecological metagenomes</taxon>
    </lineage>
</organism>
<gene>
    <name evidence="1" type="ORF">S06H3_65785</name>
</gene>
<reference evidence="1" key="1">
    <citation type="journal article" date="2014" name="Front. Microbiol.">
        <title>High frequency of phylogenetically diverse reductive dehalogenase-homologous genes in deep subseafloor sedimentary metagenomes.</title>
        <authorList>
            <person name="Kawai M."/>
            <person name="Futagami T."/>
            <person name="Toyoda A."/>
            <person name="Takaki Y."/>
            <person name="Nishi S."/>
            <person name="Hori S."/>
            <person name="Arai W."/>
            <person name="Tsubouchi T."/>
            <person name="Morono Y."/>
            <person name="Uchiyama I."/>
            <person name="Ito T."/>
            <person name="Fujiyama A."/>
            <person name="Inagaki F."/>
            <person name="Takami H."/>
        </authorList>
    </citation>
    <scope>NUCLEOTIDE SEQUENCE</scope>
    <source>
        <strain evidence="1">Expedition CK06-06</strain>
    </source>
</reference>
<comment type="caution">
    <text evidence="1">The sequence shown here is derived from an EMBL/GenBank/DDBJ whole genome shotgun (WGS) entry which is preliminary data.</text>
</comment>
<dbReference type="AlphaFoldDB" id="X1RXI7"/>
<evidence type="ECO:0000313" key="1">
    <source>
        <dbReference type="EMBL" id="GAI71626.1"/>
    </source>
</evidence>
<dbReference type="EMBL" id="BARV01044459">
    <property type="protein sequence ID" value="GAI71626.1"/>
    <property type="molecule type" value="Genomic_DNA"/>
</dbReference>
<name>X1RXI7_9ZZZZ</name>
<accession>X1RXI7</accession>
<proteinExistence type="predicted"/>
<sequence length="67" mass="7802">MRNNELTERFEKMEVDCSKCPIAEEDCQWMVDTFQKPNKPPGKASKWCPLLITVANIMIFLEPGRKD</sequence>